<name>A0A1M5QFR4_9BRAD</name>
<organism evidence="1 2">
    <name type="scientific">Bradyrhizobium erythrophlei</name>
    <dbReference type="NCBI Taxonomy" id="1437360"/>
    <lineage>
        <taxon>Bacteria</taxon>
        <taxon>Pseudomonadati</taxon>
        <taxon>Pseudomonadota</taxon>
        <taxon>Alphaproteobacteria</taxon>
        <taxon>Hyphomicrobiales</taxon>
        <taxon>Nitrobacteraceae</taxon>
        <taxon>Bradyrhizobium</taxon>
    </lineage>
</organism>
<proteinExistence type="predicted"/>
<dbReference type="EMBL" id="LT670818">
    <property type="protein sequence ID" value="SHH12907.1"/>
    <property type="molecule type" value="Genomic_DNA"/>
</dbReference>
<evidence type="ECO:0000313" key="1">
    <source>
        <dbReference type="EMBL" id="SHH12907.1"/>
    </source>
</evidence>
<sequence length="95" mass="10503">MPGYHYFCIALRRDPPSAPFRKDPPGNGFLCGRCVATVTTVTGSPLIVLHTRVRVGANRKSRHACHACHTNSAYSSTSVVFSLTLQNSRTLFRLR</sequence>
<gene>
    <name evidence="1" type="ORF">SAMN05444169_5907</name>
</gene>
<evidence type="ECO:0000313" key="2">
    <source>
        <dbReference type="Proteomes" id="UP000190675"/>
    </source>
</evidence>
<accession>A0A1M5QFR4</accession>
<protein>
    <submittedName>
        <fullName evidence="1">Uncharacterized protein</fullName>
    </submittedName>
</protein>
<reference evidence="1 2" key="1">
    <citation type="submission" date="2016-11" db="EMBL/GenBank/DDBJ databases">
        <authorList>
            <person name="Jaros S."/>
            <person name="Januszkiewicz K."/>
            <person name="Wedrychowicz H."/>
        </authorList>
    </citation>
    <scope>NUCLEOTIDE SEQUENCE [LARGE SCALE GENOMIC DNA]</scope>
    <source>
        <strain evidence="1 2">GAS242</strain>
    </source>
</reference>
<dbReference type="AlphaFoldDB" id="A0A1M5QFR4"/>
<dbReference type="Proteomes" id="UP000190675">
    <property type="component" value="Chromosome I"/>
</dbReference>